<dbReference type="Proteomes" id="UP000239047">
    <property type="component" value="Unassembled WGS sequence"/>
</dbReference>
<dbReference type="Gene3D" id="1.10.10.10">
    <property type="entry name" value="Winged helix-like DNA-binding domain superfamily/Winged helix DNA-binding domain"/>
    <property type="match status" value="1"/>
</dbReference>
<dbReference type="SUPFAM" id="SSF53822">
    <property type="entry name" value="Periplasmic binding protein-like I"/>
    <property type="match status" value="1"/>
</dbReference>
<evidence type="ECO:0000259" key="5">
    <source>
        <dbReference type="PROSITE" id="PS50949"/>
    </source>
</evidence>
<dbReference type="SMART" id="SM00345">
    <property type="entry name" value="HTH_GNTR"/>
    <property type="match status" value="1"/>
</dbReference>
<evidence type="ECO:0000313" key="7">
    <source>
        <dbReference type="Proteomes" id="UP000239047"/>
    </source>
</evidence>
<dbReference type="AlphaFoldDB" id="A0A2S5GBS9"/>
<dbReference type="GO" id="GO:0000976">
    <property type="term" value="F:transcription cis-regulatory region binding"/>
    <property type="evidence" value="ECO:0007669"/>
    <property type="project" value="TreeGrafter"/>
</dbReference>
<dbReference type="InterPro" id="IPR036390">
    <property type="entry name" value="WH_DNA-bd_sf"/>
</dbReference>
<dbReference type="CDD" id="cd06267">
    <property type="entry name" value="PBP1_LacI_sugar_binding-like"/>
    <property type="match status" value="1"/>
</dbReference>
<evidence type="ECO:0000256" key="1">
    <source>
        <dbReference type="ARBA" id="ARBA00022491"/>
    </source>
</evidence>
<dbReference type="PROSITE" id="PS50949">
    <property type="entry name" value="HTH_GNTR"/>
    <property type="match status" value="1"/>
</dbReference>
<evidence type="ECO:0000313" key="6">
    <source>
        <dbReference type="EMBL" id="PPA70449.1"/>
    </source>
</evidence>
<keyword evidence="3" id="KW-0238">DNA-binding</keyword>
<dbReference type="SUPFAM" id="SSF46785">
    <property type="entry name" value="Winged helix' DNA-binding domain"/>
    <property type="match status" value="1"/>
</dbReference>
<evidence type="ECO:0000256" key="3">
    <source>
        <dbReference type="ARBA" id="ARBA00023125"/>
    </source>
</evidence>
<dbReference type="InterPro" id="IPR000524">
    <property type="entry name" value="Tscrpt_reg_HTH_GntR"/>
</dbReference>
<dbReference type="PANTHER" id="PTHR30146:SF95">
    <property type="entry name" value="RIBOSE OPERON REPRESSOR"/>
    <property type="match status" value="1"/>
</dbReference>
<dbReference type="GO" id="GO:0003700">
    <property type="term" value="F:DNA-binding transcription factor activity"/>
    <property type="evidence" value="ECO:0007669"/>
    <property type="project" value="InterPro"/>
</dbReference>
<dbReference type="InterPro" id="IPR036388">
    <property type="entry name" value="WH-like_DNA-bd_sf"/>
</dbReference>
<feature type="domain" description="HTH gntR-type" evidence="5">
    <location>
        <begin position="3"/>
        <end position="71"/>
    </location>
</feature>
<sequence>MNIPLYEQIYNSILEQIKEGFLKKGDRVLSEIELAEKFNVSRITSKKALDKLAQNNIIERIRGKGSFVAQDHPTVNQADISKPYNTSNSKLIALIVPGFSDSFGSKLVGMIEETCSQNNCNLIIRFTRGDVIEEENAIKSLVDYGVDGLIIHPVHGENYNVELLKLVLENFPLILIDRYLKGIPASSVSTDNQRASECLTNYLFDLGHAEIGFLSSSPDGTSTIEERVKGFNLAYSKRGLILNPSFHINHLISNLPQNHNRESLDKDYAAVKQFILDHPTVTGFNVCEYDLALILLKVIKDLGKNIPEDYSIVCFDSPENLLNRPVFTHIRQNEFDMAKIAVQHLLQLIQGEQIPKHTMVDFTLEEGESTMGLISTQLNEC</sequence>
<name>A0A2S5GBS9_9BACL</name>
<dbReference type="RefSeq" id="WP_104058399.1">
    <property type="nucleotide sequence ID" value="NZ_PREZ01000004.1"/>
</dbReference>
<dbReference type="Pfam" id="PF00392">
    <property type="entry name" value="GntR"/>
    <property type="match status" value="1"/>
</dbReference>
<keyword evidence="4" id="KW-0804">Transcription</keyword>
<keyword evidence="2" id="KW-0805">Transcription regulation</keyword>
<protein>
    <submittedName>
        <fullName evidence="6">GntR family transcriptional regulator</fullName>
    </submittedName>
</protein>
<dbReference type="InterPro" id="IPR046335">
    <property type="entry name" value="LacI/GalR-like_sensor"/>
</dbReference>
<keyword evidence="7" id="KW-1185">Reference proteome</keyword>
<proteinExistence type="predicted"/>
<dbReference type="EMBL" id="PREZ01000004">
    <property type="protein sequence ID" value="PPA70449.1"/>
    <property type="molecule type" value="Genomic_DNA"/>
</dbReference>
<dbReference type="OrthoDB" id="9808770at2"/>
<organism evidence="6 7">
    <name type="scientific">Jeotgalibacillus proteolyticus</name>
    <dbReference type="NCBI Taxonomy" id="2082395"/>
    <lineage>
        <taxon>Bacteria</taxon>
        <taxon>Bacillati</taxon>
        <taxon>Bacillota</taxon>
        <taxon>Bacilli</taxon>
        <taxon>Bacillales</taxon>
        <taxon>Caryophanaceae</taxon>
        <taxon>Jeotgalibacillus</taxon>
    </lineage>
</organism>
<comment type="caution">
    <text evidence="6">The sequence shown here is derived from an EMBL/GenBank/DDBJ whole genome shotgun (WGS) entry which is preliminary data.</text>
</comment>
<keyword evidence="1" id="KW-0678">Repressor</keyword>
<reference evidence="6 7" key="1">
    <citation type="submission" date="2018-02" db="EMBL/GenBank/DDBJ databases">
        <title>Jeotgalibacillus proteolyticum sp. nov. a protease producing bacterium isolated from ocean sediments of Laizhou Bay.</title>
        <authorList>
            <person name="Li Y."/>
        </authorList>
    </citation>
    <scope>NUCLEOTIDE SEQUENCE [LARGE SCALE GENOMIC DNA]</scope>
    <source>
        <strain evidence="6 7">22-7</strain>
    </source>
</reference>
<evidence type="ECO:0000256" key="2">
    <source>
        <dbReference type="ARBA" id="ARBA00023015"/>
    </source>
</evidence>
<dbReference type="Gene3D" id="3.40.50.2300">
    <property type="match status" value="2"/>
</dbReference>
<gene>
    <name evidence="6" type="ORF">C4B60_12825</name>
</gene>
<dbReference type="CDD" id="cd07377">
    <property type="entry name" value="WHTH_GntR"/>
    <property type="match status" value="1"/>
</dbReference>
<accession>A0A2S5GBS9</accession>
<dbReference type="InterPro" id="IPR028082">
    <property type="entry name" value="Peripla_BP_I"/>
</dbReference>
<evidence type="ECO:0000256" key="4">
    <source>
        <dbReference type="ARBA" id="ARBA00023163"/>
    </source>
</evidence>
<dbReference type="Pfam" id="PF13377">
    <property type="entry name" value="Peripla_BP_3"/>
    <property type="match status" value="1"/>
</dbReference>
<dbReference type="PANTHER" id="PTHR30146">
    <property type="entry name" value="LACI-RELATED TRANSCRIPTIONAL REPRESSOR"/>
    <property type="match status" value="1"/>
</dbReference>